<keyword evidence="11" id="KW-1185">Reference proteome</keyword>
<dbReference type="RefSeq" id="WP_200747953.1">
    <property type="nucleotide sequence ID" value="NZ_JAEOAH010000003.1"/>
</dbReference>
<keyword evidence="4" id="KW-0547">Nucleotide-binding</keyword>
<proteinExistence type="inferred from homology"/>
<dbReference type="PANTHER" id="PTHR43284:SF1">
    <property type="entry name" value="ASPARAGINE SYNTHETASE"/>
    <property type="match status" value="1"/>
</dbReference>
<evidence type="ECO:0000256" key="5">
    <source>
        <dbReference type="ARBA" id="ARBA00022840"/>
    </source>
</evidence>
<dbReference type="EC" id="6.3.5.4" evidence="3"/>
<dbReference type="PANTHER" id="PTHR43284">
    <property type="entry name" value="ASPARAGINE SYNTHETASE (GLUTAMINE-HYDROLYZING)"/>
    <property type="match status" value="1"/>
</dbReference>
<dbReference type="InterPro" id="IPR033738">
    <property type="entry name" value="AsnB_N"/>
</dbReference>
<dbReference type="GO" id="GO:0004066">
    <property type="term" value="F:asparagine synthase (glutamine-hydrolyzing) activity"/>
    <property type="evidence" value="ECO:0007669"/>
    <property type="project" value="UniProtKB-EC"/>
</dbReference>
<dbReference type="SUPFAM" id="SSF56235">
    <property type="entry name" value="N-terminal nucleophile aminohydrolases (Ntn hydrolases)"/>
    <property type="match status" value="1"/>
</dbReference>
<dbReference type="Pfam" id="PF00733">
    <property type="entry name" value="Asn_synthase"/>
    <property type="match status" value="1"/>
</dbReference>
<evidence type="ECO:0000256" key="3">
    <source>
        <dbReference type="ARBA" id="ARBA00012737"/>
    </source>
</evidence>
<organism evidence="10 11">
    <name type="scientific">Viridibacillus soli</name>
    <dbReference type="NCBI Taxonomy" id="2798301"/>
    <lineage>
        <taxon>Bacteria</taxon>
        <taxon>Bacillati</taxon>
        <taxon>Bacillota</taxon>
        <taxon>Bacilli</taxon>
        <taxon>Bacillales</taxon>
        <taxon>Caryophanaceae</taxon>
        <taxon>Viridibacillus</taxon>
    </lineage>
</organism>
<protein>
    <recommendedName>
        <fullName evidence="3">asparagine synthase (glutamine-hydrolyzing)</fullName>
        <ecNumber evidence="3">6.3.5.4</ecNumber>
    </recommendedName>
</protein>
<dbReference type="PROSITE" id="PS51278">
    <property type="entry name" value="GATASE_TYPE_2"/>
    <property type="match status" value="1"/>
</dbReference>
<dbReference type="InterPro" id="IPR014729">
    <property type="entry name" value="Rossmann-like_a/b/a_fold"/>
</dbReference>
<dbReference type="InterPro" id="IPR051786">
    <property type="entry name" value="ASN_synthetase/amidase"/>
</dbReference>
<comment type="catalytic activity">
    <reaction evidence="8">
        <text>L-aspartate + L-glutamine + ATP + H2O = L-asparagine + L-glutamate + AMP + diphosphate + H(+)</text>
        <dbReference type="Rhea" id="RHEA:12228"/>
        <dbReference type="ChEBI" id="CHEBI:15377"/>
        <dbReference type="ChEBI" id="CHEBI:15378"/>
        <dbReference type="ChEBI" id="CHEBI:29985"/>
        <dbReference type="ChEBI" id="CHEBI:29991"/>
        <dbReference type="ChEBI" id="CHEBI:30616"/>
        <dbReference type="ChEBI" id="CHEBI:33019"/>
        <dbReference type="ChEBI" id="CHEBI:58048"/>
        <dbReference type="ChEBI" id="CHEBI:58359"/>
        <dbReference type="ChEBI" id="CHEBI:456215"/>
        <dbReference type="EC" id="6.3.5.4"/>
    </reaction>
</comment>
<dbReference type="SUPFAM" id="SSF52402">
    <property type="entry name" value="Adenine nucleotide alpha hydrolases-like"/>
    <property type="match status" value="1"/>
</dbReference>
<evidence type="ECO:0000256" key="8">
    <source>
        <dbReference type="ARBA" id="ARBA00048741"/>
    </source>
</evidence>
<gene>
    <name evidence="10" type="primary">asnB</name>
    <name evidence="10" type="ORF">JFL43_03565</name>
</gene>
<keyword evidence="6" id="KW-0028">Amino-acid biosynthesis</keyword>
<evidence type="ECO:0000256" key="6">
    <source>
        <dbReference type="ARBA" id="ARBA00022888"/>
    </source>
</evidence>
<dbReference type="CDD" id="cd01991">
    <property type="entry name" value="Asn_synthase_B_C"/>
    <property type="match status" value="1"/>
</dbReference>
<evidence type="ECO:0000256" key="2">
    <source>
        <dbReference type="ARBA" id="ARBA00005752"/>
    </source>
</evidence>
<dbReference type="InterPro" id="IPR006426">
    <property type="entry name" value="Asn_synth_AEB"/>
</dbReference>
<dbReference type="EMBL" id="JAEOAH010000003">
    <property type="protein sequence ID" value="MBK3493950.1"/>
    <property type="molecule type" value="Genomic_DNA"/>
</dbReference>
<feature type="domain" description="Glutamine amidotransferase type-2" evidence="9">
    <location>
        <begin position="2"/>
        <end position="213"/>
    </location>
</feature>
<evidence type="ECO:0000256" key="7">
    <source>
        <dbReference type="ARBA" id="ARBA00022962"/>
    </source>
</evidence>
<dbReference type="InterPro" id="IPR017932">
    <property type="entry name" value="GATase_2_dom"/>
</dbReference>
<name>A0ABS1H3I2_9BACL</name>
<evidence type="ECO:0000313" key="10">
    <source>
        <dbReference type="EMBL" id="MBK3493950.1"/>
    </source>
</evidence>
<reference evidence="10 11" key="1">
    <citation type="submission" date="2020-12" db="EMBL/GenBank/DDBJ databases">
        <title>YIM B01967 draft genome.</title>
        <authorList>
            <person name="Yan X."/>
        </authorList>
    </citation>
    <scope>NUCLEOTIDE SEQUENCE [LARGE SCALE GENOMIC DNA]</scope>
    <source>
        <strain evidence="10 11">YIM B01967</strain>
    </source>
</reference>
<dbReference type="PIRSF" id="PIRSF001589">
    <property type="entry name" value="Asn_synthetase_glu-h"/>
    <property type="match status" value="1"/>
</dbReference>
<dbReference type="Proteomes" id="UP000618943">
    <property type="component" value="Unassembled WGS sequence"/>
</dbReference>
<evidence type="ECO:0000313" key="11">
    <source>
        <dbReference type="Proteomes" id="UP000618943"/>
    </source>
</evidence>
<keyword evidence="5" id="KW-0067">ATP-binding</keyword>
<comment type="caution">
    <text evidence="10">The sequence shown here is derived from an EMBL/GenBank/DDBJ whole genome shotgun (WGS) entry which is preliminary data.</text>
</comment>
<dbReference type="NCBIfam" id="TIGR01536">
    <property type="entry name" value="asn_synth_AEB"/>
    <property type="match status" value="1"/>
</dbReference>
<dbReference type="CDD" id="cd00712">
    <property type="entry name" value="AsnB"/>
    <property type="match status" value="1"/>
</dbReference>
<accession>A0ABS1H3I2</accession>
<keyword evidence="6" id="KW-0061">Asparagine biosynthesis</keyword>
<dbReference type="Gene3D" id="3.40.50.620">
    <property type="entry name" value="HUPs"/>
    <property type="match status" value="1"/>
</dbReference>
<dbReference type="Gene3D" id="3.60.20.10">
    <property type="entry name" value="Glutamine Phosphoribosylpyrophosphate, subunit 1, domain 1"/>
    <property type="match status" value="1"/>
</dbReference>
<comment type="similarity">
    <text evidence="2">Belongs to the asparagine synthetase family.</text>
</comment>
<evidence type="ECO:0000259" key="9">
    <source>
        <dbReference type="PROSITE" id="PS51278"/>
    </source>
</evidence>
<dbReference type="Pfam" id="PF13537">
    <property type="entry name" value="GATase_7"/>
    <property type="match status" value="1"/>
</dbReference>
<dbReference type="InterPro" id="IPR001962">
    <property type="entry name" value="Asn_synthase"/>
</dbReference>
<evidence type="ECO:0000256" key="4">
    <source>
        <dbReference type="ARBA" id="ARBA00022741"/>
    </source>
</evidence>
<sequence length="621" mass="72174">MCGIVGMLDMNNKGRINKNTIYNMAQKIRHRGTDEFDCFVTKNIGFGFTRLSVIDLEGGTQPIFNEDRSIALICNGEIYNYKELCKDLRLRGHKLKTNCDVECIVHLYEEYGVDFINKLNGQFAFAIYDFKKETLICARDYVGIAPFFYTVVDNMFIFASEIKAILEYPAVKREIDLVGLDQVMTFPGLISPRTMFKDINSLKAGHYMIINNSGNIKVNEYWDLVYPKIGEIEYVKDESYYIEQLDDLLTRSVKYRLQADVPVSFYLSGGLDSSIIAAKINQIDSKRRHSFSIDFTDKEISESKYQRLMAQHVNSMHHEHLFKFSDIEKELRKVVYHSECALKETYNTASIKLSNLVREFGLKVVLTGEGADELFGGYIGYRFDKLKQMQGRQVTSNDSIEDRFRGDIWGDKTFLYEKDYFAFQQIKKGLYSDEINNMYEDINCLNHFIVNKERLANIDILHKRSYVDFKLRMCDHLLSDHGDRMSFANSVEARYPFLDKDFIEFAIKIPPGLKLKEFEEKYILKKISEGLIPTEISNRPKFAFTAPGSPQLLNQNIEWINDLLSYDRIKKQGLFQPEKIEQLKSSYSKPDFRLNVPYDNDFLILVITVGILMEEYNMKGL</sequence>
<keyword evidence="7" id="KW-0315">Glutamine amidotransferase</keyword>
<keyword evidence="10" id="KW-0436">Ligase</keyword>
<evidence type="ECO:0000256" key="1">
    <source>
        <dbReference type="ARBA" id="ARBA00005187"/>
    </source>
</evidence>
<comment type="pathway">
    <text evidence="1">Amino-acid biosynthesis; L-asparagine biosynthesis; L-asparagine from L-aspartate (L-Gln route): step 1/1.</text>
</comment>
<dbReference type="InterPro" id="IPR029055">
    <property type="entry name" value="Ntn_hydrolases_N"/>
</dbReference>